<keyword evidence="5" id="KW-0238">DNA-binding</keyword>
<dbReference type="GO" id="GO:0045893">
    <property type="term" value="P:positive regulation of DNA-templated transcription"/>
    <property type="evidence" value="ECO:0007669"/>
    <property type="project" value="UniProtKB-ARBA"/>
</dbReference>
<evidence type="ECO:0000256" key="2">
    <source>
        <dbReference type="ARBA" id="ARBA00022723"/>
    </source>
</evidence>
<comment type="similarity">
    <text evidence="8">Belongs to the prtT family.</text>
</comment>
<dbReference type="EMBL" id="VCAU01000148">
    <property type="protein sequence ID" value="KAF9883774.1"/>
    <property type="molecule type" value="Genomic_DNA"/>
</dbReference>
<comment type="subcellular location">
    <subcellularLocation>
        <location evidence="1">Nucleus</location>
    </subcellularLocation>
</comment>
<dbReference type="PANTHER" id="PTHR31845:SF34">
    <property type="entry name" value="TRANSCRIPTIONAL ACTIVATOR OF PROTEASES PRTT"/>
    <property type="match status" value="1"/>
</dbReference>
<dbReference type="InterPro" id="IPR001138">
    <property type="entry name" value="Zn2Cys6_DnaBD"/>
</dbReference>
<dbReference type="Pfam" id="PF00172">
    <property type="entry name" value="Zn_clus"/>
    <property type="match status" value="1"/>
</dbReference>
<dbReference type="InterPro" id="IPR036864">
    <property type="entry name" value="Zn2-C6_fun-type_DNA-bd_sf"/>
</dbReference>
<keyword evidence="14" id="KW-1185">Reference proteome</keyword>
<feature type="domain" description="Zn(2)-C6 fungal-type" evidence="12">
    <location>
        <begin position="54"/>
        <end position="86"/>
    </location>
</feature>
<sequence length="642" mass="71386">MAAGSPIEEKPKCDSSSWGQKTVHLATKPRKATSSKAPNEVSRPKARIRRSMTACHTCRKLKTRCDVDPRGHACRRCLSLRIDCQLPESTERSPENGSMLGDTTTAIPSIEERLYSLERSMKEMTGMLQRLLEHSPVMSNASIPQLAGSVSTDETASVEGSAGPFWSLLPKPAHIIHELQAETLRETTSCYPVESPCMANNPEIGLVDSKLSLKFVQLFVGHFGGCVSIYNPSDVYSGMKQTSSLLYNTACALASRYVQEIPPSTLHSIFLQVRQEVTNILWGRLPLKYETLQALALLCLWPAAAVKNGPPMDSWLLSSISIDHALISFEFLTYPAYERMVDNDTVPHLRLWNTLCLSQVQSAVANARPFHIPQKYLDHCPRLLEHPAATFEDSKIVAEIQLYLITLRLQSNHQRMKIAEVEYEELERWKIDWAHLLAGEGTSSVSVSLDLFFCQILLHRTAMKYQLDTDKLTLEVVYLSRLILSKVLQLPFPTALGFIDHMYIIVGYAALNLCDFNALDPLIGNIQMYLLHLSPHEHHITYRHSCMIADFKQRCADSQSAFGDTRKINNGGGEQMAFVPELVHGGGALAASWEQLLPDVMTQAFSGDLFNHAGVTDTTTTSTTNLGVAVDGDPVIFRSATL</sequence>
<dbReference type="InterPro" id="IPR051089">
    <property type="entry name" value="prtT"/>
</dbReference>
<evidence type="ECO:0000313" key="13">
    <source>
        <dbReference type="EMBL" id="KAF9883774.1"/>
    </source>
</evidence>
<dbReference type="AlphaFoldDB" id="A0AAD4CC72"/>
<dbReference type="PROSITE" id="PS50048">
    <property type="entry name" value="ZN2_CY6_FUNGAL_2"/>
    <property type="match status" value="1"/>
</dbReference>
<dbReference type="PANTHER" id="PTHR31845">
    <property type="entry name" value="FINGER DOMAIN PROTEIN, PUTATIVE-RELATED"/>
    <property type="match status" value="1"/>
</dbReference>
<keyword evidence="3" id="KW-0862">Zinc</keyword>
<dbReference type="Proteomes" id="UP001194746">
    <property type="component" value="Unassembled WGS sequence"/>
</dbReference>
<keyword evidence="7" id="KW-0539">Nucleus</keyword>
<gene>
    <name evidence="13" type="ORF">FE257_002804</name>
</gene>
<dbReference type="GO" id="GO:0000981">
    <property type="term" value="F:DNA-binding transcription factor activity, RNA polymerase II-specific"/>
    <property type="evidence" value="ECO:0007669"/>
    <property type="project" value="InterPro"/>
</dbReference>
<evidence type="ECO:0000259" key="12">
    <source>
        <dbReference type="PROSITE" id="PS50048"/>
    </source>
</evidence>
<keyword evidence="6" id="KW-0804">Transcription</keyword>
<dbReference type="Gene3D" id="4.10.240.10">
    <property type="entry name" value="Zn(2)-C6 fungal-type DNA-binding domain"/>
    <property type="match status" value="1"/>
</dbReference>
<dbReference type="SMART" id="SM00066">
    <property type="entry name" value="GAL4"/>
    <property type="match status" value="1"/>
</dbReference>
<evidence type="ECO:0000256" key="3">
    <source>
        <dbReference type="ARBA" id="ARBA00022833"/>
    </source>
</evidence>
<dbReference type="CDD" id="cd12148">
    <property type="entry name" value="fungal_TF_MHR"/>
    <property type="match status" value="1"/>
</dbReference>
<evidence type="ECO:0000256" key="5">
    <source>
        <dbReference type="ARBA" id="ARBA00023125"/>
    </source>
</evidence>
<evidence type="ECO:0000256" key="1">
    <source>
        <dbReference type="ARBA" id="ARBA00004123"/>
    </source>
</evidence>
<evidence type="ECO:0000256" key="7">
    <source>
        <dbReference type="ARBA" id="ARBA00023242"/>
    </source>
</evidence>
<evidence type="ECO:0000256" key="8">
    <source>
        <dbReference type="ARBA" id="ARBA00038134"/>
    </source>
</evidence>
<evidence type="ECO:0000313" key="14">
    <source>
        <dbReference type="Proteomes" id="UP001194746"/>
    </source>
</evidence>
<evidence type="ECO:0000256" key="11">
    <source>
        <dbReference type="SAM" id="MobiDB-lite"/>
    </source>
</evidence>
<feature type="region of interest" description="Disordered" evidence="11">
    <location>
        <begin position="1"/>
        <end position="48"/>
    </location>
</feature>
<comment type="caution">
    <text evidence="13">The sequence shown here is derived from an EMBL/GenBank/DDBJ whole genome shotgun (WGS) entry which is preliminary data.</text>
</comment>
<evidence type="ECO:0000256" key="4">
    <source>
        <dbReference type="ARBA" id="ARBA00023015"/>
    </source>
</evidence>
<dbReference type="FunFam" id="4.10.240.10:FF:000011">
    <property type="entry name" value="Transcriptional activator of proteases prtT"/>
    <property type="match status" value="1"/>
</dbReference>
<proteinExistence type="inferred from homology"/>
<dbReference type="GO" id="GO:0005634">
    <property type="term" value="C:nucleus"/>
    <property type="evidence" value="ECO:0007669"/>
    <property type="project" value="UniProtKB-SubCell"/>
</dbReference>
<reference evidence="13" key="1">
    <citation type="journal article" date="2019" name="Beilstein J. Org. Chem.">
        <title>Nanangenines: drimane sesquiterpenoids as the dominant metabolite cohort of a novel Australian fungus, Aspergillus nanangensis.</title>
        <authorList>
            <person name="Lacey H.J."/>
            <person name="Gilchrist C.L.M."/>
            <person name="Crombie A."/>
            <person name="Kalaitzis J.A."/>
            <person name="Vuong D."/>
            <person name="Rutledge P.J."/>
            <person name="Turner P."/>
            <person name="Pitt J.I."/>
            <person name="Lacey E."/>
            <person name="Chooi Y.H."/>
            <person name="Piggott A.M."/>
        </authorList>
    </citation>
    <scope>NUCLEOTIDE SEQUENCE</scope>
    <source>
        <strain evidence="13">MST-FP2251</strain>
    </source>
</reference>
<name>A0AAD4CC72_ASPNN</name>
<evidence type="ECO:0000256" key="6">
    <source>
        <dbReference type="ARBA" id="ARBA00023163"/>
    </source>
</evidence>
<evidence type="ECO:0000256" key="10">
    <source>
        <dbReference type="ARBA" id="ARBA00042461"/>
    </source>
</evidence>
<dbReference type="PROSITE" id="PS00463">
    <property type="entry name" value="ZN2_CY6_FUNGAL_1"/>
    <property type="match status" value="1"/>
</dbReference>
<dbReference type="GO" id="GO:0042176">
    <property type="term" value="P:regulation of protein catabolic process"/>
    <property type="evidence" value="ECO:0007669"/>
    <property type="project" value="UniProtKB-ARBA"/>
</dbReference>
<evidence type="ECO:0000256" key="9">
    <source>
        <dbReference type="ARBA" id="ARBA00041135"/>
    </source>
</evidence>
<reference evidence="13" key="2">
    <citation type="submission" date="2020-02" db="EMBL/GenBank/DDBJ databases">
        <authorList>
            <person name="Gilchrist C.L.M."/>
            <person name="Chooi Y.-H."/>
        </authorList>
    </citation>
    <scope>NUCLEOTIDE SEQUENCE</scope>
    <source>
        <strain evidence="13">MST-FP2251</strain>
    </source>
</reference>
<dbReference type="SUPFAM" id="SSF57701">
    <property type="entry name" value="Zn2/Cys6 DNA-binding domain"/>
    <property type="match status" value="1"/>
</dbReference>
<keyword evidence="2" id="KW-0479">Metal-binding</keyword>
<dbReference type="GO" id="GO:0000976">
    <property type="term" value="F:transcription cis-regulatory region binding"/>
    <property type="evidence" value="ECO:0007669"/>
    <property type="project" value="TreeGrafter"/>
</dbReference>
<keyword evidence="4" id="KW-0805">Transcription regulation</keyword>
<dbReference type="CDD" id="cd00067">
    <property type="entry name" value="GAL4"/>
    <property type="match status" value="1"/>
</dbReference>
<organism evidence="13 14">
    <name type="scientific">Aspergillus nanangensis</name>
    <dbReference type="NCBI Taxonomy" id="2582783"/>
    <lineage>
        <taxon>Eukaryota</taxon>
        <taxon>Fungi</taxon>
        <taxon>Dikarya</taxon>
        <taxon>Ascomycota</taxon>
        <taxon>Pezizomycotina</taxon>
        <taxon>Eurotiomycetes</taxon>
        <taxon>Eurotiomycetidae</taxon>
        <taxon>Eurotiales</taxon>
        <taxon>Aspergillaceae</taxon>
        <taxon>Aspergillus</taxon>
        <taxon>Aspergillus subgen. Circumdati</taxon>
    </lineage>
</organism>
<accession>A0AAD4CC72</accession>
<dbReference type="GO" id="GO:0008270">
    <property type="term" value="F:zinc ion binding"/>
    <property type="evidence" value="ECO:0007669"/>
    <property type="project" value="InterPro"/>
</dbReference>
<protein>
    <recommendedName>
        <fullName evidence="9">Transcriptional activator of proteases prtT</fullName>
    </recommendedName>
    <alternativeName>
        <fullName evidence="10">Zn(2)-C6 zinc finger-containing protein prtT</fullName>
    </alternativeName>
</protein>